<evidence type="ECO:0000256" key="1">
    <source>
        <dbReference type="SAM" id="MobiDB-lite"/>
    </source>
</evidence>
<feature type="domain" description="Flavodoxin-like" evidence="2">
    <location>
        <begin position="49"/>
        <end position="209"/>
    </location>
</feature>
<comment type="caution">
    <text evidence="3">The sequence shown here is derived from an EMBL/GenBank/DDBJ whole genome shotgun (WGS) entry which is preliminary data.</text>
</comment>
<protein>
    <submittedName>
        <fullName evidence="3">Flavodoxin</fullName>
    </submittedName>
</protein>
<proteinExistence type="predicted"/>
<dbReference type="PANTHER" id="PTHR39201">
    <property type="entry name" value="EXPORTED PROTEIN-RELATED"/>
    <property type="match status" value="1"/>
</dbReference>
<dbReference type="InterPro" id="IPR001226">
    <property type="entry name" value="Flavodoxin_CS"/>
</dbReference>
<sequence>MNIFGQNINATQLNKTNSEWQNGYGTQSDGMDTNSNNEPAYRITESAKSIVIYFSRSGSTELVATKIAQETKSDILEIVNKKTYAANYRQTLNRANYERDNMIYPELNMEVPDLKQYKMIYLGFPIWAMTLSHPMTSFLQTYGSELSNKIIAPFMTEGGYGHGDSVQKIAKILKQQGAFGNRITPPLIIDGNKADKCDKTLNQWVKTVTINKFMS</sequence>
<dbReference type="SUPFAM" id="SSF52218">
    <property type="entry name" value="Flavoproteins"/>
    <property type="match status" value="1"/>
</dbReference>
<evidence type="ECO:0000313" key="3">
    <source>
        <dbReference type="EMBL" id="HIY93577.1"/>
    </source>
</evidence>
<dbReference type="GO" id="GO:0009055">
    <property type="term" value="F:electron transfer activity"/>
    <property type="evidence" value="ECO:0007669"/>
    <property type="project" value="InterPro"/>
</dbReference>
<gene>
    <name evidence="3" type="ORF">H9820_11655</name>
</gene>
<evidence type="ECO:0000313" key="4">
    <source>
        <dbReference type="Proteomes" id="UP000824013"/>
    </source>
</evidence>
<feature type="region of interest" description="Disordered" evidence="1">
    <location>
        <begin position="15"/>
        <end position="36"/>
    </location>
</feature>
<dbReference type="InterPro" id="IPR008254">
    <property type="entry name" value="Flavodoxin/NO_synth"/>
</dbReference>
<dbReference type="PROSITE" id="PS00201">
    <property type="entry name" value="FLAVODOXIN"/>
    <property type="match status" value="1"/>
</dbReference>
<reference evidence="3" key="2">
    <citation type="submission" date="2021-04" db="EMBL/GenBank/DDBJ databases">
        <authorList>
            <person name="Gilroy R."/>
        </authorList>
    </citation>
    <scope>NUCLEOTIDE SEQUENCE</scope>
    <source>
        <strain evidence="3">3204</strain>
    </source>
</reference>
<evidence type="ECO:0000259" key="2">
    <source>
        <dbReference type="PROSITE" id="PS50902"/>
    </source>
</evidence>
<dbReference type="Pfam" id="PF12682">
    <property type="entry name" value="Flavodoxin_4"/>
    <property type="match status" value="1"/>
</dbReference>
<dbReference type="AlphaFoldDB" id="A0A9D1ZNL5"/>
<dbReference type="EMBL" id="DXCM01000090">
    <property type="protein sequence ID" value="HIY93577.1"/>
    <property type="molecule type" value="Genomic_DNA"/>
</dbReference>
<dbReference type="Proteomes" id="UP000824013">
    <property type="component" value="Unassembled WGS sequence"/>
</dbReference>
<dbReference type="PANTHER" id="PTHR39201:SF1">
    <property type="entry name" value="FLAVODOXIN-LIKE DOMAIN-CONTAINING PROTEIN"/>
    <property type="match status" value="1"/>
</dbReference>
<dbReference type="InterPro" id="IPR029039">
    <property type="entry name" value="Flavoprotein-like_sf"/>
</dbReference>
<reference evidence="3" key="1">
    <citation type="journal article" date="2021" name="PeerJ">
        <title>Extensive microbial diversity within the chicken gut microbiome revealed by metagenomics and culture.</title>
        <authorList>
            <person name="Gilroy R."/>
            <person name="Ravi A."/>
            <person name="Getino M."/>
            <person name="Pursley I."/>
            <person name="Horton D.L."/>
            <person name="Alikhan N.F."/>
            <person name="Baker D."/>
            <person name="Gharbi K."/>
            <person name="Hall N."/>
            <person name="Watson M."/>
            <person name="Adriaenssens E.M."/>
            <person name="Foster-Nyarko E."/>
            <person name="Jarju S."/>
            <person name="Secka A."/>
            <person name="Antonio M."/>
            <person name="Oren A."/>
            <person name="Chaudhuri R.R."/>
            <person name="La Ragione R."/>
            <person name="Hildebrand F."/>
            <person name="Pallen M.J."/>
        </authorList>
    </citation>
    <scope>NUCLEOTIDE SEQUENCE</scope>
    <source>
        <strain evidence="3">3204</strain>
    </source>
</reference>
<accession>A0A9D1ZNL5</accession>
<dbReference type="Gene3D" id="3.40.50.360">
    <property type="match status" value="1"/>
</dbReference>
<dbReference type="PROSITE" id="PS50902">
    <property type="entry name" value="FLAVODOXIN_LIKE"/>
    <property type="match status" value="1"/>
</dbReference>
<organism evidence="3 4">
    <name type="scientific">Candidatus Companilactobacillus pullicola</name>
    <dbReference type="NCBI Taxonomy" id="2838523"/>
    <lineage>
        <taxon>Bacteria</taxon>
        <taxon>Bacillati</taxon>
        <taxon>Bacillota</taxon>
        <taxon>Bacilli</taxon>
        <taxon>Lactobacillales</taxon>
        <taxon>Lactobacillaceae</taxon>
        <taxon>Companilactobacillus</taxon>
    </lineage>
</organism>
<dbReference type="GO" id="GO:0016651">
    <property type="term" value="F:oxidoreductase activity, acting on NAD(P)H"/>
    <property type="evidence" value="ECO:0007669"/>
    <property type="project" value="UniProtKB-ARBA"/>
</dbReference>
<name>A0A9D1ZNL5_9LACO</name>
<dbReference type="GO" id="GO:0010181">
    <property type="term" value="F:FMN binding"/>
    <property type="evidence" value="ECO:0007669"/>
    <property type="project" value="InterPro"/>
</dbReference>